<proteinExistence type="inferred from homology"/>
<dbReference type="AlphaFoldDB" id="A0A3D8S432"/>
<dbReference type="STRING" id="1810919.A0A3D8S432"/>
<name>A0A3D8S432_9EURO</name>
<dbReference type="FunFam" id="1.20.1740.10:FF:000039">
    <property type="entry name" value="Neutral amino acid transporter (Eurofung)"/>
    <property type="match status" value="1"/>
</dbReference>
<dbReference type="PANTHER" id="PTHR22950">
    <property type="entry name" value="AMINO ACID TRANSPORTER"/>
    <property type="match status" value="1"/>
</dbReference>
<feature type="transmembrane region" description="Helical" evidence="6">
    <location>
        <begin position="191"/>
        <end position="213"/>
    </location>
</feature>
<dbReference type="EMBL" id="PVWQ01000005">
    <property type="protein sequence ID" value="RDW81025.1"/>
    <property type="molecule type" value="Genomic_DNA"/>
</dbReference>
<feature type="transmembrane region" description="Helical" evidence="6">
    <location>
        <begin position="244"/>
        <end position="263"/>
    </location>
</feature>
<dbReference type="OrthoDB" id="40134at2759"/>
<dbReference type="RefSeq" id="XP_026604078.1">
    <property type="nucleotide sequence ID" value="XM_026746598.1"/>
</dbReference>
<evidence type="ECO:0000256" key="6">
    <source>
        <dbReference type="SAM" id="Phobius"/>
    </source>
</evidence>
<dbReference type="GO" id="GO:0016020">
    <property type="term" value="C:membrane"/>
    <property type="evidence" value="ECO:0007669"/>
    <property type="project" value="UniProtKB-SubCell"/>
</dbReference>
<evidence type="ECO:0000256" key="4">
    <source>
        <dbReference type="ARBA" id="ARBA00022989"/>
    </source>
</evidence>
<keyword evidence="3 6" id="KW-0812">Transmembrane</keyword>
<dbReference type="GeneID" id="38114952"/>
<comment type="subcellular location">
    <subcellularLocation>
        <location evidence="1">Membrane</location>
        <topology evidence="1">Multi-pass membrane protein</topology>
    </subcellularLocation>
</comment>
<feature type="transmembrane region" description="Helical" evidence="6">
    <location>
        <begin position="53"/>
        <end position="74"/>
    </location>
</feature>
<feature type="transmembrane region" description="Helical" evidence="6">
    <location>
        <begin position="430"/>
        <end position="452"/>
    </location>
</feature>
<evidence type="ECO:0000256" key="2">
    <source>
        <dbReference type="ARBA" id="ARBA00008066"/>
    </source>
</evidence>
<feature type="transmembrane region" description="Helical" evidence="6">
    <location>
        <begin position="275"/>
        <end position="296"/>
    </location>
</feature>
<feature type="transmembrane region" description="Helical" evidence="6">
    <location>
        <begin position="389"/>
        <end position="409"/>
    </location>
</feature>
<evidence type="ECO:0000313" key="8">
    <source>
        <dbReference type="EMBL" id="RDW81025.1"/>
    </source>
</evidence>
<evidence type="ECO:0000256" key="5">
    <source>
        <dbReference type="ARBA" id="ARBA00023136"/>
    </source>
</evidence>
<gene>
    <name evidence="8" type="ORF">DSM5745_04582</name>
</gene>
<protein>
    <submittedName>
        <fullName evidence="8">Amino acid transporter, transmembrane</fullName>
    </submittedName>
</protein>
<sequence length="472" mass="50335">MAEKHNKVPDDIEAAEALGHVPSQTGEILKEGNNVHDAVFGEVTEDGPNYRNVGWLGTVALMLKTQIGLGVLSIPSVFDTLGMVPGVILLCIIAGIATWTSYMVGVFKMNHRDVYGIDDAGALMFGPVGKEVFGIAFSLYWIFVAGSGILGMSISLNAISDHGTCTAAFVAVAAITGFMLASVRTLGKISWIAWLGLVCILAAILIVTISVGIQDRPASAPQDGPWISDFKITNSPSFAEGVSAVSALIFACSATPAYFSIAAEMRDPRLFTRSLIVSQLVSTLVYIVIGVVVYYYCGTFVASPALGSAGPLIKRISYGIALSGLLASTTIVIHLPSKYAFVRILRNSSHLTSNSMIHWATWLTCTLSVTVTAYLIASGIPFFNSLVSLIGALLGAFLAYQASGCMWFYDNWEARDTRDWKWLALASWNVFVIVAGTFMTIAGTYGAVVGIIDELDRDGGSKPWTCADNSSS</sequence>
<evidence type="ECO:0000256" key="3">
    <source>
        <dbReference type="ARBA" id="ARBA00022692"/>
    </source>
</evidence>
<dbReference type="Pfam" id="PF01490">
    <property type="entry name" value="Aa_trans"/>
    <property type="match status" value="1"/>
</dbReference>
<organism evidence="8 9">
    <name type="scientific">Aspergillus mulundensis</name>
    <dbReference type="NCBI Taxonomy" id="1810919"/>
    <lineage>
        <taxon>Eukaryota</taxon>
        <taxon>Fungi</taxon>
        <taxon>Dikarya</taxon>
        <taxon>Ascomycota</taxon>
        <taxon>Pezizomycotina</taxon>
        <taxon>Eurotiomycetes</taxon>
        <taxon>Eurotiomycetidae</taxon>
        <taxon>Eurotiales</taxon>
        <taxon>Aspergillaceae</taxon>
        <taxon>Aspergillus</taxon>
        <taxon>Aspergillus subgen. Nidulantes</taxon>
    </lineage>
</organism>
<accession>A0A3D8S432</accession>
<dbReference type="GO" id="GO:0015179">
    <property type="term" value="F:L-amino acid transmembrane transporter activity"/>
    <property type="evidence" value="ECO:0007669"/>
    <property type="project" value="TreeGrafter"/>
</dbReference>
<keyword evidence="5 6" id="KW-0472">Membrane</keyword>
<evidence type="ECO:0000313" key="9">
    <source>
        <dbReference type="Proteomes" id="UP000256690"/>
    </source>
</evidence>
<comment type="similarity">
    <text evidence="2">Belongs to the amino acid/polyamine transporter 2 family.</text>
</comment>
<dbReference type="Proteomes" id="UP000256690">
    <property type="component" value="Unassembled WGS sequence"/>
</dbReference>
<evidence type="ECO:0000259" key="7">
    <source>
        <dbReference type="Pfam" id="PF01490"/>
    </source>
</evidence>
<feature type="domain" description="Amino acid transporter transmembrane" evidence="7">
    <location>
        <begin position="52"/>
        <end position="446"/>
    </location>
</feature>
<comment type="caution">
    <text evidence="8">The sequence shown here is derived from an EMBL/GenBank/DDBJ whole genome shotgun (WGS) entry which is preliminary data.</text>
</comment>
<dbReference type="PANTHER" id="PTHR22950:SF683">
    <property type="entry name" value="AMINO ACID TRANSPORTER (EUROFUNG)"/>
    <property type="match status" value="1"/>
</dbReference>
<evidence type="ECO:0000256" key="1">
    <source>
        <dbReference type="ARBA" id="ARBA00004141"/>
    </source>
</evidence>
<keyword evidence="4 6" id="KW-1133">Transmembrane helix</keyword>
<feature type="transmembrane region" description="Helical" evidence="6">
    <location>
        <begin position="316"/>
        <end position="335"/>
    </location>
</feature>
<reference evidence="8 9" key="1">
    <citation type="journal article" date="2018" name="IMA Fungus">
        <title>IMA Genome-F 9: Draft genome sequence of Annulohypoxylon stygium, Aspergillus mulundensis, Berkeleyomyces basicola (syn. Thielaviopsis basicola), Ceratocystis smalleyi, two Cercospora beticola strains, Coleophoma cylindrospora, Fusarium fracticaudum, Phialophora cf. hyalina, and Morchella septimelata.</title>
        <authorList>
            <person name="Wingfield B.D."/>
            <person name="Bills G.F."/>
            <person name="Dong Y."/>
            <person name="Huang W."/>
            <person name="Nel W.J."/>
            <person name="Swalarsk-Parry B.S."/>
            <person name="Vaghefi N."/>
            <person name="Wilken P.M."/>
            <person name="An Z."/>
            <person name="de Beer Z.W."/>
            <person name="De Vos L."/>
            <person name="Chen L."/>
            <person name="Duong T.A."/>
            <person name="Gao Y."/>
            <person name="Hammerbacher A."/>
            <person name="Kikkert J.R."/>
            <person name="Li Y."/>
            <person name="Li H."/>
            <person name="Li K."/>
            <person name="Li Q."/>
            <person name="Liu X."/>
            <person name="Ma X."/>
            <person name="Naidoo K."/>
            <person name="Pethybridge S.J."/>
            <person name="Sun J."/>
            <person name="Steenkamp E.T."/>
            <person name="van der Nest M.A."/>
            <person name="van Wyk S."/>
            <person name="Wingfield M.J."/>
            <person name="Xiong C."/>
            <person name="Yue Q."/>
            <person name="Zhang X."/>
        </authorList>
    </citation>
    <scope>NUCLEOTIDE SEQUENCE [LARGE SCALE GENOMIC DNA]</scope>
    <source>
        <strain evidence="8 9">DSM 5745</strain>
    </source>
</reference>
<dbReference type="InterPro" id="IPR013057">
    <property type="entry name" value="AA_transpt_TM"/>
</dbReference>
<feature type="transmembrane region" description="Helical" evidence="6">
    <location>
        <begin position="80"/>
        <end position="102"/>
    </location>
</feature>
<feature type="transmembrane region" description="Helical" evidence="6">
    <location>
        <begin position="356"/>
        <end position="377"/>
    </location>
</feature>
<keyword evidence="9" id="KW-1185">Reference proteome</keyword>
<feature type="transmembrane region" description="Helical" evidence="6">
    <location>
        <begin position="166"/>
        <end position="184"/>
    </location>
</feature>
<feature type="transmembrane region" description="Helical" evidence="6">
    <location>
        <begin position="132"/>
        <end position="154"/>
    </location>
</feature>